<keyword evidence="2" id="KW-0548">Nucleotidyltransferase</keyword>
<keyword evidence="2" id="KW-0695">RNA-directed DNA polymerase</keyword>
<dbReference type="GO" id="GO:0003964">
    <property type="term" value="F:RNA-directed DNA polymerase activity"/>
    <property type="evidence" value="ECO:0007669"/>
    <property type="project" value="UniProtKB-KW"/>
</dbReference>
<accession>Q166P2</accession>
<evidence type="ECO:0000313" key="3">
    <source>
        <dbReference type="Proteomes" id="UP000007029"/>
    </source>
</evidence>
<evidence type="ECO:0000259" key="1">
    <source>
        <dbReference type="PROSITE" id="PS50878"/>
    </source>
</evidence>
<dbReference type="InterPro" id="IPR000477">
    <property type="entry name" value="RT_dom"/>
</dbReference>
<protein>
    <submittedName>
        <fullName evidence="2">Putative reverse transcriptase/maturase family protein</fullName>
    </submittedName>
</protein>
<dbReference type="InterPro" id="IPR043502">
    <property type="entry name" value="DNA/RNA_pol_sf"/>
</dbReference>
<dbReference type="Proteomes" id="UP000007029">
    <property type="component" value="Chromosome"/>
</dbReference>
<dbReference type="SUPFAM" id="SSF56672">
    <property type="entry name" value="DNA/RNA polymerases"/>
    <property type="match status" value="1"/>
</dbReference>
<dbReference type="CDD" id="cd01646">
    <property type="entry name" value="RT_Bac_retron_I"/>
    <property type="match status" value="1"/>
</dbReference>
<dbReference type="eggNOG" id="COG3344">
    <property type="taxonomic scope" value="Bacteria"/>
</dbReference>
<gene>
    <name evidence="2" type="ordered locus">RD1_2491</name>
</gene>
<sequence length="426" mass="48016">MTSSPYSKDALKGCFRVGDGGRWKVNLDTQLEAIADSAASRAEQRPVALSLSSRTDASGVVHRFAADIETDLIMRATYRRLAKQYNIQLPNREVIISGILEAVCEGSPYAVTRCDIRSFYENIDAEPIVKKVIADTRTDASLRAVIEWIYDAGGGAVPSNVAPRGLAISTVLAELALSDFDKALKKLPGVHRYFRFADDMVIFHLPQYDILAEINDLLDTLGLEINEKTTVTHFRSDKPSGAGANTKANFDFLGYEFTANNSVKSFESREFSVSITERKLKKRQTRAYLALKSFKKHKNASLLLDRLRYITSNQSIYRTKHSRGKPREKVRTGIFYNYNRCGYYPPSKRGREKRAHPAFELVGLDGYLKTLLFSPSSEFSADILALPPPLLAELRKLSFAQGYRARIIRRHSRARVAEIFRAWNNE</sequence>
<dbReference type="HOGENOM" id="CLU_044812_0_0_5"/>
<dbReference type="PROSITE" id="PS50878">
    <property type="entry name" value="RT_POL"/>
    <property type="match status" value="1"/>
</dbReference>
<dbReference type="EMBL" id="CP000362">
    <property type="protein sequence ID" value="ABG32051.1"/>
    <property type="molecule type" value="Genomic_DNA"/>
</dbReference>
<evidence type="ECO:0000313" key="2">
    <source>
        <dbReference type="EMBL" id="ABG32051.1"/>
    </source>
</evidence>
<dbReference type="KEGG" id="rde:RD1_2491"/>
<reference evidence="2 3" key="1">
    <citation type="journal article" date="2007" name="J. Bacteriol.">
        <title>The complete genome sequence of Roseobacter denitrificans reveals a mixotrophic rather than photosynthetic metabolism.</title>
        <authorList>
            <person name="Swingley W.D."/>
            <person name="Sadekar S."/>
            <person name="Mastrian S.D."/>
            <person name="Matthies H.J."/>
            <person name="Hao J."/>
            <person name="Ramos H."/>
            <person name="Acharya C.R."/>
            <person name="Conrad A.L."/>
            <person name="Taylor H.L."/>
            <person name="Dejesa L.C."/>
            <person name="Shah M.K."/>
            <person name="O'huallachain M.E."/>
            <person name="Lince M.T."/>
            <person name="Blankenship R.E."/>
            <person name="Beatty J.T."/>
            <person name="Touchman J.W."/>
        </authorList>
    </citation>
    <scope>NUCLEOTIDE SEQUENCE [LARGE SCALE GENOMIC DNA]</scope>
    <source>
        <strain evidence="3">ATCC 33942 / OCh 114</strain>
    </source>
</reference>
<name>Q166P2_ROSDO</name>
<dbReference type="RefSeq" id="WP_011568668.1">
    <property type="nucleotide sequence ID" value="NC_008209.1"/>
</dbReference>
<feature type="domain" description="Reverse transcriptase" evidence="1">
    <location>
        <begin position="1"/>
        <end position="257"/>
    </location>
</feature>
<dbReference type="NCBIfam" id="NF041747">
    <property type="entry name" value="Drt3a"/>
    <property type="match status" value="1"/>
</dbReference>
<keyword evidence="3" id="KW-1185">Reference proteome</keyword>
<organism evidence="2 3">
    <name type="scientific">Roseobacter denitrificans (strain ATCC 33942 / OCh 114)</name>
    <name type="common">Erythrobacter sp. (strain OCh 114)</name>
    <name type="synonym">Roseobacter denitrificans</name>
    <dbReference type="NCBI Taxonomy" id="375451"/>
    <lineage>
        <taxon>Bacteria</taxon>
        <taxon>Pseudomonadati</taxon>
        <taxon>Pseudomonadota</taxon>
        <taxon>Alphaproteobacteria</taxon>
        <taxon>Rhodobacterales</taxon>
        <taxon>Roseobacteraceae</taxon>
        <taxon>Roseobacter</taxon>
    </lineage>
</organism>
<dbReference type="AlphaFoldDB" id="Q166P2"/>
<dbReference type="Pfam" id="PF00078">
    <property type="entry name" value="RVT_1"/>
    <property type="match status" value="1"/>
</dbReference>
<proteinExistence type="predicted"/>
<keyword evidence="2" id="KW-0808">Transferase</keyword>